<proteinExistence type="predicted"/>
<gene>
    <name evidence="2" type="ORF">D9758_009277</name>
</gene>
<organism evidence="2 3">
    <name type="scientific">Tetrapyrgos nigripes</name>
    <dbReference type="NCBI Taxonomy" id="182062"/>
    <lineage>
        <taxon>Eukaryota</taxon>
        <taxon>Fungi</taxon>
        <taxon>Dikarya</taxon>
        <taxon>Basidiomycota</taxon>
        <taxon>Agaricomycotina</taxon>
        <taxon>Agaricomycetes</taxon>
        <taxon>Agaricomycetidae</taxon>
        <taxon>Agaricales</taxon>
        <taxon>Marasmiineae</taxon>
        <taxon>Marasmiaceae</taxon>
        <taxon>Tetrapyrgos</taxon>
    </lineage>
</organism>
<accession>A0A8H5GH00</accession>
<evidence type="ECO:0000313" key="2">
    <source>
        <dbReference type="EMBL" id="KAF5364817.1"/>
    </source>
</evidence>
<dbReference type="AlphaFoldDB" id="A0A8H5GH00"/>
<comment type="caution">
    <text evidence="2">The sequence shown here is derived from an EMBL/GenBank/DDBJ whole genome shotgun (WGS) entry which is preliminary data.</text>
</comment>
<name>A0A8H5GH00_9AGAR</name>
<evidence type="ECO:0000256" key="1">
    <source>
        <dbReference type="SAM" id="MobiDB-lite"/>
    </source>
</evidence>
<reference evidence="2 3" key="1">
    <citation type="journal article" date="2020" name="ISME J.">
        <title>Uncovering the hidden diversity of litter-decomposition mechanisms in mushroom-forming fungi.</title>
        <authorList>
            <person name="Floudas D."/>
            <person name="Bentzer J."/>
            <person name="Ahren D."/>
            <person name="Johansson T."/>
            <person name="Persson P."/>
            <person name="Tunlid A."/>
        </authorList>
    </citation>
    <scope>NUCLEOTIDE SEQUENCE [LARGE SCALE GENOMIC DNA]</scope>
    <source>
        <strain evidence="2 3">CBS 291.85</strain>
    </source>
</reference>
<feature type="region of interest" description="Disordered" evidence="1">
    <location>
        <begin position="28"/>
        <end position="47"/>
    </location>
</feature>
<evidence type="ECO:0000313" key="3">
    <source>
        <dbReference type="Proteomes" id="UP000559256"/>
    </source>
</evidence>
<sequence>MDSFSMFSTTQPGGEFVLSSPTQAEFSSALATTAAEQNSNSTNMIPTTPVSKSSFSFGSGFESDLESATESHFRNLPVNEEKAGTGAWAYCIIA</sequence>
<dbReference type="EMBL" id="JAACJM010000031">
    <property type="protein sequence ID" value="KAF5364817.1"/>
    <property type="molecule type" value="Genomic_DNA"/>
</dbReference>
<dbReference type="Proteomes" id="UP000559256">
    <property type="component" value="Unassembled WGS sequence"/>
</dbReference>
<keyword evidence="3" id="KW-1185">Reference proteome</keyword>
<protein>
    <submittedName>
        <fullName evidence="2">Uncharacterized protein</fullName>
    </submittedName>
</protein>